<evidence type="ECO:0000256" key="1">
    <source>
        <dbReference type="ARBA" id="ARBA00000900"/>
    </source>
</evidence>
<dbReference type="InterPro" id="IPR011989">
    <property type="entry name" value="ARM-like"/>
</dbReference>
<dbReference type="InterPro" id="IPR058678">
    <property type="entry name" value="ARM_PUB"/>
</dbReference>
<dbReference type="InterPro" id="IPR000225">
    <property type="entry name" value="Armadillo"/>
</dbReference>
<name>A0A9Q0K9K3_9MAGN</name>
<dbReference type="PROSITE" id="PS51698">
    <property type="entry name" value="U_BOX"/>
    <property type="match status" value="1"/>
</dbReference>
<evidence type="ECO:0000259" key="9">
    <source>
        <dbReference type="PROSITE" id="PS51698"/>
    </source>
</evidence>
<dbReference type="GO" id="GO:0016567">
    <property type="term" value="P:protein ubiquitination"/>
    <property type="evidence" value="ECO:0007669"/>
    <property type="project" value="UniProtKB-UniRule"/>
</dbReference>
<dbReference type="Proteomes" id="UP001141806">
    <property type="component" value="Unassembled WGS sequence"/>
</dbReference>
<dbReference type="GO" id="GO:0061630">
    <property type="term" value="F:ubiquitin protein ligase activity"/>
    <property type="evidence" value="ECO:0007669"/>
    <property type="project" value="UniProtKB-UniRule"/>
</dbReference>
<dbReference type="CDD" id="cd16664">
    <property type="entry name" value="RING-Ubox_PUB"/>
    <property type="match status" value="1"/>
</dbReference>
<dbReference type="Pfam" id="PF04564">
    <property type="entry name" value="U-box"/>
    <property type="match status" value="1"/>
</dbReference>
<accession>A0A9Q0K9K3</accession>
<keyword evidence="6 8" id="KW-0833">Ubl conjugation pathway</keyword>
<evidence type="ECO:0000256" key="3">
    <source>
        <dbReference type="ARBA" id="ARBA00004906"/>
    </source>
</evidence>
<comment type="pathway">
    <text evidence="3 8">Protein modification; protein ubiquitination.</text>
</comment>
<dbReference type="SUPFAM" id="SSF57850">
    <property type="entry name" value="RING/U-box"/>
    <property type="match status" value="1"/>
</dbReference>
<dbReference type="Gene3D" id="1.25.10.10">
    <property type="entry name" value="Leucine-rich Repeat Variant"/>
    <property type="match status" value="1"/>
</dbReference>
<evidence type="ECO:0000256" key="4">
    <source>
        <dbReference type="ARBA" id="ARBA00022679"/>
    </source>
</evidence>
<dbReference type="InterPro" id="IPR013083">
    <property type="entry name" value="Znf_RING/FYVE/PHD"/>
</dbReference>
<feature type="domain" description="U-box" evidence="9">
    <location>
        <begin position="10"/>
        <end position="84"/>
    </location>
</feature>
<dbReference type="InterPro" id="IPR045185">
    <property type="entry name" value="PUB22/23/24-like"/>
</dbReference>
<dbReference type="SMART" id="SM00504">
    <property type="entry name" value="Ubox"/>
    <property type="match status" value="1"/>
</dbReference>
<dbReference type="InterPro" id="IPR045210">
    <property type="entry name" value="RING-Ubox_PUB"/>
</dbReference>
<evidence type="ECO:0000256" key="6">
    <source>
        <dbReference type="ARBA" id="ARBA00022786"/>
    </source>
</evidence>
<dbReference type="Pfam" id="PF25598">
    <property type="entry name" value="ARM_PUB"/>
    <property type="match status" value="1"/>
</dbReference>
<evidence type="ECO:0000313" key="11">
    <source>
        <dbReference type="Proteomes" id="UP001141806"/>
    </source>
</evidence>
<dbReference type="PANTHER" id="PTHR22849:SF163">
    <property type="entry name" value="U-BOX DOMAIN-CONTAINING PROTEIN"/>
    <property type="match status" value="1"/>
</dbReference>
<evidence type="ECO:0000256" key="8">
    <source>
        <dbReference type="RuleBase" id="RU369093"/>
    </source>
</evidence>
<comment type="caution">
    <text evidence="10">The sequence shown here is derived from an EMBL/GenBank/DDBJ whole genome shotgun (WGS) entry which is preliminary data.</text>
</comment>
<dbReference type="OrthoDB" id="10064100at2759"/>
<dbReference type="EMBL" id="JAMYWD010000007">
    <property type="protein sequence ID" value="KAJ4966408.1"/>
    <property type="molecule type" value="Genomic_DNA"/>
</dbReference>
<dbReference type="PANTHER" id="PTHR22849">
    <property type="entry name" value="WDSAM1 PROTEIN"/>
    <property type="match status" value="1"/>
</dbReference>
<sequence length="410" mass="45436">MVKNDDLYITVPSFFKCPISLDVMKSPVSLSTGVTYDRSSIQQWLDSGNNTCPATMQPLPSKDFVPNHNLHRLIQIWSDSLSPSSSPPSSVFSRDQIRDLINTVHLKLDHGFDSLSKIIDFARESDDNRKFLVETDGIIPIIVGVLSNETEDTSIFEQAVRVLELILPDYGDKEQLMRLILKGDGDFLSSILLVLQKGSLDSRIASARLLNAIAVNPECKLIIAEKEGVLEELMRLVIPVTDDSTAPAIDAGLSCLIAVSMPRRIRLQIVRFGAVQVLVKLLQRPDSGVSVIEKVLKLLEMVSTCTEGRTAICDDPICVTAIVHKMLKVSKEATEHAVMILWSVCHLFRDQNAQEAVTKSNGLTKILLLMQSNCSPAVRQMSGDLLKIFRVNSKSCLSCYDTKTTHIMPF</sequence>
<keyword evidence="4 8" id="KW-0808">Transferase</keyword>
<dbReference type="AlphaFoldDB" id="A0A9Q0K9K3"/>
<comment type="function">
    <text evidence="2 8">Functions as an E3 ubiquitin ligase.</text>
</comment>
<dbReference type="PROSITE" id="PS50176">
    <property type="entry name" value="ARM_REPEAT"/>
    <property type="match status" value="1"/>
</dbReference>
<feature type="repeat" description="ARM" evidence="7">
    <location>
        <begin position="273"/>
        <end position="312"/>
    </location>
</feature>
<dbReference type="SUPFAM" id="SSF48371">
    <property type="entry name" value="ARM repeat"/>
    <property type="match status" value="1"/>
</dbReference>
<evidence type="ECO:0000256" key="2">
    <source>
        <dbReference type="ARBA" id="ARBA00003861"/>
    </source>
</evidence>
<dbReference type="InterPro" id="IPR003613">
    <property type="entry name" value="Ubox_domain"/>
</dbReference>
<evidence type="ECO:0000313" key="10">
    <source>
        <dbReference type="EMBL" id="KAJ4966408.1"/>
    </source>
</evidence>
<dbReference type="FunFam" id="3.30.40.10:FF:000502">
    <property type="entry name" value="RING-type E3 ubiquitin transferase"/>
    <property type="match status" value="1"/>
</dbReference>
<proteinExistence type="predicted"/>
<comment type="catalytic activity">
    <reaction evidence="1 8">
        <text>S-ubiquitinyl-[E2 ubiquitin-conjugating enzyme]-L-cysteine + [acceptor protein]-L-lysine = [E2 ubiquitin-conjugating enzyme]-L-cysteine + N(6)-ubiquitinyl-[acceptor protein]-L-lysine.</text>
        <dbReference type="EC" id="2.3.2.27"/>
    </reaction>
</comment>
<evidence type="ECO:0000256" key="5">
    <source>
        <dbReference type="ARBA" id="ARBA00022737"/>
    </source>
</evidence>
<gene>
    <name evidence="10" type="ORF">NE237_018257</name>
</gene>
<reference evidence="10" key="1">
    <citation type="journal article" date="2023" name="Plant J.">
        <title>The genome of the king protea, Protea cynaroides.</title>
        <authorList>
            <person name="Chang J."/>
            <person name="Duong T.A."/>
            <person name="Schoeman C."/>
            <person name="Ma X."/>
            <person name="Roodt D."/>
            <person name="Barker N."/>
            <person name="Li Z."/>
            <person name="Van de Peer Y."/>
            <person name="Mizrachi E."/>
        </authorList>
    </citation>
    <scope>NUCLEOTIDE SEQUENCE</scope>
    <source>
        <tissue evidence="10">Young leaves</tissue>
    </source>
</reference>
<dbReference type="EC" id="2.3.2.27" evidence="8"/>
<organism evidence="10 11">
    <name type="scientific">Protea cynaroides</name>
    <dbReference type="NCBI Taxonomy" id="273540"/>
    <lineage>
        <taxon>Eukaryota</taxon>
        <taxon>Viridiplantae</taxon>
        <taxon>Streptophyta</taxon>
        <taxon>Embryophyta</taxon>
        <taxon>Tracheophyta</taxon>
        <taxon>Spermatophyta</taxon>
        <taxon>Magnoliopsida</taxon>
        <taxon>Proteales</taxon>
        <taxon>Proteaceae</taxon>
        <taxon>Protea</taxon>
    </lineage>
</organism>
<evidence type="ECO:0000256" key="7">
    <source>
        <dbReference type="PROSITE-ProRule" id="PRU00259"/>
    </source>
</evidence>
<protein>
    <recommendedName>
        <fullName evidence="8 9">U-box domain-containing protein</fullName>
        <ecNumber evidence="8">2.3.2.27</ecNumber>
    </recommendedName>
    <alternativeName>
        <fullName evidence="8">RING-type E3 ubiquitin transferase PUB</fullName>
    </alternativeName>
</protein>
<dbReference type="Gene3D" id="3.30.40.10">
    <property type="entry name" value="Zinc/RING finger domain, C3HC4 (zinc finger)"/>
    <property type="match status" value="1"/>
</dbReference>
<dbReference type="InterPro" id="IPR016024">
    <property type="entry name" value="ARM-type_fold"/>
</dbReference>
<keyword evidence="11" id="KW-1185">Reference proteome</keyword>
<keyword evidence="5" id="KW-0677">Repeat</keyword>